<proteinExistence type="predicted"/>
<reference evidence="3 4" key="1">
    <citation type="submission" date="2018-06" db="EMBL/GenBank/DDBJ databases">
        <authorList>
            <consortium name="Pathogen Informatics"/>
            <person name="Doyle S."/>
        </authorList>
    </citation>
    <scope>NUCLEOTIDE SEQUENCE [LARGE SCALE GENOMIC DNA]</scope>
    <source>
        <strain evidence="3 4">NCTC9504</strain>
    </source>
</reference>
<dbReference type="EMBL" id="UGMA01000005">
    <property type="protein sequence ID" value="STU81308.1"/>
    <property type="molecule type" value="Genomic_DNA"/>
</dbReference>
<feature type="domain" description="Aldehyde dehydrogenase" evidence="2">
    <location>
        <begin position="9"/>
        <end position="82"/>
    </location>
</feature>
<dbReference type="InterPro" id="IPR016162">
    <property type="entry name" value="Ald_DH_N"/>
</dbReference>
<dbReference type="Proteomes" id="UP000254020">
    <property type="component" value="Unassembled WGS sequence"/>
</dbReference>
<dbReference type="EC" id="1.2.1.16" evidence="3"/>
<dbReference type="PANTHER" id="PTHR43217:SF1">
    <property type="entry name" value="SUCCINATE SEMIALDEHYDE DEHYDROGENASE [NAD(P)+] SAD"/>
    <property type="match status" value="1"/>
</dbReference>
<organism evidence="3 4">
    <name type="scientific">Klebsiella pneumoniae subsp. pneumoniae</name>
    <dbReference type="NCBI Taxonomy" id="72407"/>
    <lineage>
        <taxon>Bacteria</taxon>
        <taxon>Pseudomonadati</taxon>
        <taxon>Pseudomonadota</taxon>
        <taxon>Gammaproteobacteria</taxon>
        <taxon>Enterobacterales</taxon>
        <taxon>Enterobacteriaceae</taxon>
        <taxon>Klebsiella/Raoultella group</taxon>
        <taxon>Klebsiella</taxon>
        <taxon>Klebsiella pneumoniae complex</taxon>
    </lineage>
</organism>
<keyword evidence="1 3" id="KW-0560">Oxidoreductase</keyword>
<evidence type="ECO:0000256" key="1">
    <source>
        <dbReference type="ARBA" id="ARBA00023002"/>
    </source>
</evidence>
<gene>
    <name evidence="3" type="primary">sad_3</name>
    <name evidence="3" type="ORF">NCTC9504_03534</name>
</gene>
<dbReference type="Pfam" id="PF00171">
    <property type="entry name" value="Aldedh"/>
    <property type="match status" value="1"/>
</dbReference>
<dbReference type="GO" id="GO:0004777">
    <property type="term" value="F:succinate-semialdehyde dehydrogenase (NAD+) activity"/>
    <property type="evidence" value="ECO:0007669"/>
    <property type="project" value="TreeGrafter"/>
</dbReference>
<dbReference type="InterPro" id="IPR015590">
    <property type="entry name" value="Aldehyde_DH_dom"/>
</dbReference>
<accession>A0A377ZT36</accession>
<sequence>MMNLSATHAVSVNPTTGEVVSSLPWASEHEVDAAIALAAAGYRQWRQTPLADRADALRRIGAALRARGEEVAQMITLGDGQADRSGAR</sequence>
<dbReference type="InterPro" id="IPR047110">
    <property type="entry name" value="GABD/Sad-like"/>
</dbReference>
<evidence type="ECO:0000313" key="4">
    <source>
        <dbReference type="Proteomes" id="UP000254020"/>
    </source>
</evidence>
<evidence type="ECO:0000259" key="2">
    <source>
        <dbReference type="Pfam" id="PF00171"/>
    </source>
</evidence>
<dbReference type="InterPro" id="IPR016161">
    <property type="entry name" value="Ald_DH/histidinol_DH"/>
</dbReference>
<dbReference type="Gene3D" id="3.40.605.10">
    <property type="entry name" value="Aldehyde Dehydrogenase, Chain A, domain 1"/>
    <property type="match status" value="1"/>
</dbReference>
<dbReference type="SUPFAM" id="SSF53720">
    <property type="entry name" value="ALDH-like"/>
    <property type="match status" value="1"/>
</dbReference>
<dbReference type="PANTHER" id="PTHR43217">
    <property type="entry name" value="SUCCINATE SEMIALDEHYDE DEHYDROGENASE [NAD(P)+] SAD"/>
    <property type="match status" value="1"/>
</dbReference>
<name>A0A377ZT36_KLEPN</name>
<evidence type="ECO:0000313" key="3">
    <source>
        <dbReference type="EMBL" id="STU81308.1"/>
    </source>
</evidence>
<dbReference type="AlphaFoldDB" id="A0A377ZT36"/>
<protein>
    <submittedName>
        <fullName evidence="3">Succinate-semialdehyde dehydrogenase</fullName>
        <ecNumber evidence="3">1.2.1.16</ecNumber>
    </submittedName>
</protein>